<dbReference type="AlphaFoldDB" id="A0A9D4L7X2"/>
<name>A0A9D4L7X2_DREPO</name>
<accession>A0A9D4L7X2</accession>
<evidence type="ECO:0000313" key="2">
    <source>
        <dbReference type="Proteomes" id="UP000828390"/>
    </source>
</evidence>
<reference evidence="1" key="2">
    <citation type="submission" date="2020-11" db="EMBL/GenBank/DDBJ databases">
        <authorList>
            <person name="McCartney M.A."/>
            <person name="Auch B."/>
            <person name="Kono T."/>
            <person name="Mallez S."/>
            <person name="Becker A."/>
            <person name="Gohl D.M."/>
            <person name="Silverstein K.A.T."/>
            <person name="Koren S."/>
            <person name="Bechman K.B."/>
            <person name="Herman A."/>
            <person name="Abrahante J.E."/>
            <person name="Garbe J."/>
        </authorList>
    </citation>
    <scope>NUCLEOTIDE SEQUENCE</scope>
    <source>
        <strain evidence="1">Duluth1</strain>
        <tissue evidence="1">Whole animal</tissue>
    </source>
</reference>
<reference evidence="1" key="1">
    <citation type="journal article" date="2019" name="bioRxiv">
        <title>The Genome of the Zebra Mussel, Dreissena polymorpha: A Resource for Invasive Species Research.</title>
        <authorList>
            <person name="McCartney M.A."/>
            <person name="Auch B."/>
            <person name="Kono T."/>
            <person name="Mallez S."/>
            <person name="Zhang Y."/>
            <person name="Obille A."/>
            <person name="Becker A."/>
            <person name="Abrahante J.E."/>
            <person name="Garbe J."/>
            <person name="Badalamenti J.P."/>
            <person name="Herman A."/>
            <person name="Mangelson H."/>
            <person name="Liachko I."/>
            <person name="Sullivan S."/>
            <person name="Sone E.D."/>
            <person name="Koren S."/>
            <person name="Silverstein K.A.T."/>
            <person name="Beckman K.B."/>
            <person name="Gohl D.M."/>
        </authorList>
    </citation>
    <scope>NUCLEOTIDE SEQUENCE</scope>
    <source>
        <strain evidence="1">Duluth1</strain>
        <tissue evidence="1">Whole animal</tissue>
    </source>
</reference>
<comment type="caution">
    <text evidence="1">The sequence shown here is derived from an EMBL/GenBank/DDBJ whole genome shotgun (WGS) entry which is preliminary data.</text>
</comment>
<dbReference type="EMBL" id="JAIWYP010000003">
    <property type="protein sequence ID" value="KAH3852904.1"/>
    <property type="molecule type" value="Genomic_DNA"/>
</dbReference>
<proteinExistence type="predicted"/>
<organism evidence="1 2">
    <name type="scientific">Dreissena polymorpha</name>
    <name type="common">Zebra mussel</name>
    <name type="synonym">Mytilus polymorpha</name>
    <dbReference type="NCBI Taxonomy" id="45954"/>
    <lineage>
        <taxon>Eukaryota</taxon>
        <taxon>Metazoa</taxon>
        <taxon>Spiralia</taxon>
        <taxon>Lophotrochozoa</taxon>
        <taxon>Mollusca</taxon>
        <taxon>Bivalvia</taxon>
        <taxon>Autobranchia</taxon>
        <taxon>Heteroconchia</taxon>
        <taxon>Euheterodonta</taxon>
        <taxon>Imparidentia</taxon>
        <taxon>Neoheterodontei</taxon>
        <taxon>Myida</taxon>
        <taxon>Dreissenoidea</taxon>
        <taxon>Dreissenidae</taxon>
        <taxon>Dreissena</taxon>
    </lineage>
</organism>
<gene>
    <name evidence="1" type="ORF">DPMN_095425</name>
</gene>
<dbReference type="Proteomes" id="UP000828390">
    <property type="component" value="Unassembled WGS sequence"/>
</dbReference>
<evidence type="ECO:0000313" key="1">
    <source>
        <dbReference type="EMBL" id="KAH3852904.1"/>
    </source>
</evidence>
<sequence length="102" mass="11957">MQYLFNPLEYLHENEWLNGPIVEWIVTSEKGSSKLGRKFVGTFVNELLCMDIQQTGIDEGVVRQLDNFIFCSVKKCFSTHSHFHPTFKQFKELQLSIITWTI</sequence>
<protein>
    <submittedName>
        <fullName evidence="1">Uncharacterized protein</fullName>
    </submittedName>
</protein>
<keyword evidence="2" id="KW-1185">Reference proteome</keyword>